<keyword evidence="1 4" id="KW-0378">Hydrolase</keyword>
<dbReference type="InterPro" id="IPR011044">
    <property type="entry name" value="Quino_amine_DH_bsu"/>
</dbReference>
<dbReference type="EMBL" id="JACHHO010000004">
    <property type="protein sequence ID" value="MBB5205370.1"/>
    <property type="molecule type" value="Genomic_DNA"/>
</dbReference>
<comment type="caution">
    <text evidence="4">The sequence shown here is derived from an EMBL/GenBank/DDBJ whole genome shotgun (WGS) entry which is preliminary data.</text>
</comment>
<dbReference type="Proteomes" id="UP000554837">
    <property type="component" value="Unassembled WGS sequence"/>
</dbReference>
<feature type="domain" description="Peptidase S9 prolyl oligopeptidase catalytic" evidence="3">
    <location>
        <begin position="434"/>
        <end position="630"/>
    </location>
</feature>
<sequence>MKKILLALALGAALPALAQEPAQAQAQAQTQAPSAAAFTIAPELREPQLSPDGKQLAALVRQNGKQAVVLRDLAVQPPQYRPVFTTQDAELSLRSLRWLDGERLLLGVRDGRPMRRSDLSQDALMVIWPAKGESINLYSGAGAAVRWNNQRAGLVDSAHTDANFVLLMGADPRLKGHEWGVYRIDTRNAQRTRVAAGVYGAMRYWADAQGQVRMLLRRDGERMQLLHRSDSANAWQPLREWPAHQQTPWFALGFGEQAHEFYVRRADQVLRLDLRQAPDQAGEPVAQNPALLNVQSLLRAPDGARVLGASAPGLSYYWDAGAAAQAKGLAERLQGQTVELQQWLGSHYLAASSREDSPTRYWLGQPEAKRFELLAEGRPGLRDLPQIERERLNPAGAGPLLLRRLKGSAPAPLIWCMDCTLEDSDSGDTAFNPLMAFLVSRGFAVATPQAANSGSAWARGLLPWADGQIPRVLAALKALRQHPWVLDQAPVLIGRELGAYLALRLAPALTDQGGVKAVVAIGVMTDLTAQLARLDDARFTDATRDRFRKLLGNSDAADLRAGSPIHHTAQMPARLLIVHGERNGNVEPNQAKALAEALRTAGRQPQLLLLPGANHDISDGPERRHVLEAIENLIKP</sequence>
<dbReference type="GO" id="GO:0008236">
    <property type="term" value="F:serine-type peptidase activity"/>
    <property type="evidence" value="ECO:0007669"/>
    <property type="project" value="InterPro"/>
</dbReference>
<evidence type="ECO:0000313" key="4">
    <source>
        <dbReference type="EMBL" id="MBB5205370.1"/>
    </source>
</evidence>
<evidence type="ECO:0000313" key="5">
    <source>
        <dbReference type="Proteomes" id="UP000554837"/>
    </source>
</evidence>
<dbReference type="InterPro" id="IPR050261">
    <property type="entry name" value="FrsA_esterase"/>
</dbReference>
<reference evidence="4 5" key="1">
    <citation type="submission" date="2020-08" db="EMBL/GenBank/DDBJ databases">
        <title>Genomic Encyclopedia of Type Strains, Phase IV (KMG-IV): sequencing the most valuable type-strain genomes for metagenomic binning, comparative biology and taxonomic classification.</title>
        <authorList>
            <person name="Goeker M."/>
        </authorList>
    </citation>
    <scope>NUCLEOTIDE SEQUENCE [LARGE SCALE GENOMIC DNA]</scope>
    <source>
        <strain evidence="4 5">DSM 23958</strain>
    </source>
</reference>
<name>A0A840SAG2_9BURK</name>
<keyword evidence="2" id="KW-0732">Signal</keyword>
<dbReference type="GO" id="GO:0006508">
    <property type="term" value="P:proteolysis"/>
    <property type="evidence" value="ECO:0007669"/>
    <property type="project" value="InterPro"/>
</dbReference>
<dbReference type="SUPFAM" id="SSF53474">
    <property type="entry name" value="alpha/beta-Hydrolases"/>
    <property type="match status" value="1"/>
</dbReference>
<feature type="signal peptide" evidence="2">
    <location>
        <begin position="1"/>
        <end position="18"/>
    </location>
</feature>
<dbReference type="InterPro" id="IPR001375">
    <property type="entry name" value="Peptidase_S9_cat"/>
</dbReference>
<keyword evidence="5" id="KW-1185">Reference proteome</keyword>
<dbReference type="AlphaFoldDB" id="A0A840SAG2"/>
<dbReference type="Pfam" id="PF00326">
    <property type="entry name" value="Peptidase_S9"/>
    <property type="match status" value="1"/>
</dbReference>
<dbReference type="SUPFAM" id="SSF50969">
    <property type="entry name" value="YVTN repeat-like/Quinoprotein amine dehydrogenase"/>
    <property type="match status" value="1"/>
</dbReference>
<dbReference type="Gene3D" id="3.40.50.1820">
    <property type="entry name" value="alpha/beta hydrolase"/>
    <property type="match status" value="1"/>
</dbReference>
<dbReference type="GO" id="GO:0052689">
    <property type="term" value="F:carboxylic ester hydrolase activity"/>
    <property type="evidence" value="ECO:0007669"/>
    <property type="project" value="UniProtKB-ARBA"/>
</dbReference>
<dbReference type="InterPro" id="IPR029058">
    <property type="entry name" value="AB_hydrolase_fold"/>
</dbReference>
<evidence type="ECO:0000259" key="3">
    <source>
        <dbReference type="Pfam" id="PF00326"/>
    </source>
</evidence>
<evidence type="ECO:0000256" key="2">
    <source>
        <dbReference type="SAM" id="SignalP"/>
    </source>
</evidence>
<evidence type="ECO:0000256" key="1">
    <source>
        <dbReference type="ARBA" id="ARBA00022801"/>
    </source>
</evidence>
<gene>
    <name evidence="4" type="ORF">HNQ51_002689</name>
</gene>
<dbReference type="PANTHER" id="PTHR22946:SF9">
    <property type="entry name" value="POLYKETIDE TRANSFERASE AF380"/>
    <property type="match status" value="1"/>
</dbReference>
<feature type="chain" id="PRO_5033016590" evidence="2">
    <location>
        <begin position="19"/>
        <end position="636"/>
    </location>
</feature>
<accession>A0A840SAG2</accession>
<dbReference type="RefSeq" id="WP_138856690.1">
    <property type="nucleotide sequence ID" value="NZ_CP040709.1"/>
</dbReference>
<proteinExistence type="predicted"/>
<organism evidence="4 5">
    <name type="scientific">Inhella inkyongensis</name>
    <dbReference type="NCBI Taxonomy" id="392593"/>
    <lineage>
        <taxon>Bacteria</taxon>
        <taxon>Pseudomonadati</taxon>
        <taxon>Pseudomonadota</taxon>
        <taxon>Betaproteobacteria</taxon>
        <taxon>Burkholderiales</taxon>
        <taxon>Sphaerotilaceae</taxon>
        <taxon>Inhella</taxon>
    </lineage>
</organism>
<dbReference type="OrthoDB" id="4269629at2"/>
<dbReference type="PANTHER" id="PTHR22946">
    <property type="entry name" value="DIENELACTONE HYDROLASE DOMAIN-CONTAINING PROTEIN-RELATED"/>
    <property type="match status" value="1"/>
</dbReference>
<protein>
    <submittedName>
        <fullName evidence="4">Dienelactone hydrolase</fullName>
    </submittedName>
</protein>